<keyword evidence="3" id="KW-1185">Reference proteome</keyword>
<feature type="transmembrane region" description="Helical" evidence="1">
    <location>
        <begin position="12"/>
        <end position="31"/>
    </location>
</feature>
<proteinExistence type="predicted"/>
<dbReference type="Proteomes" id="UP000518605">
    <property type="component" value="Unassembled WGS sequence"/>
</dbReference>
<dbReference type="RefSeq" id="WP_183570221.1">
    <property type="nucleotide sequence ID" value="NZ_CBCSLB010000024.1"/>
</dbReference>
<keyword evidence="1" id="KW-0472">Membrane</keyword>
<sequence>MRKSLRRIEWTLLVIIGGIALMFVIPSLDLFDRDQAVSEAKKAGHYYKVNADTQTYFGKKLRVDGVIYDEDKLVVYLSSKDLFVVPSLPNSIQVKTDSGLVLDYNSSSGSMRLFKARGDFIFDPVPEDMKSITVFNEAYGHSFSFPVSFEGGGDGE</sequence>
<gene>
    <name evidence="2" type="ORF">FHS16_005597</name>
</gene>
<keyword evidence="1" id="KW-0812">Transmembrane</keyword>
<evidence type="ECO:0000313" key="3">
    <source>
        <dbReference type="Proteomes" id="UP000518605"/>
    </source>
</evidence>
<evidence type="ECO:0000256" key="1">
    <source>
        <dbReference type="SAM" id="Phobius"/>
    </source>
</evidence>
<accession>A0A7W5CE04</accession>
<protein>
    <submittedName>
        <fullName evidence="2">Uncharacterized protein</fullName>
    </submittedName>
</protein>
<dbReference type="AlphaFoldDB" id="A0A7W5CE04"/>
<dbReference type="EMBL" id="JACHXW010000025">
    <property type="protein sequence ID" value="MBB3155489.1"/>
    <property type="molecule type" value="Genomic_DNA"/>
</dbReference>
<organism evidence="2 3">
    <name type="scientific">Paenibacillus endophyticus</name>
    <dbReference type="NCBI Taxonomy" id="1294268"/>
    <lineage>
        <taxon>Bacteria</taxon>
        <taxon>Bacillati</taxon>
        <taxon>Bacillota</taxon>
        <taxon>Bacilli</taxon>
        <taxon>Bacillales</taxon>
        <taxon>Paenibacillaceae</taxon>
        <taxon>Paenibacillus</taxon>
    </lineage>
</organism>
<comment type="caution">
    <text evidence="2">The sequence shown here is derived from an EMBL/GenBank/DDBJ whole genome shotgun (WGS) entry which is preliminary data.</text>
</comment>
<keyword evidence="1" id="KW-1133">Transmembrane helix</keyword>
<reference evidence="2 3" key="1">
    <citation type="submission" date="2020-08" db="EMBL/GenBank/DDBJ databases">
        <title>Genomic Encyclopedia of Type Strains, Phase III (KMG-III): the genomes of soil and plant-associated and newly described type strains.</title>
        <authorList>
            <person name="Whitman W."/>
        </authorList>
    </citation>
    <scope>NUCLEOTIDE SEQUENCE [LARGE SCALE GENOMIC DNA]</scope>
    <source>
        <strain evidence="2 3">CECT 8234</strain>
    </source>
</reference>
<name>A0A7W5CE04_9BACL</name>
<evidence type="ECO:0000313" key="2">
    <source>
        <dbReference type="EMBL" id="MBB3155489.1"/>
    </source>
</evidence>